<dbReference type="STRING" id="1449350.OCH239_20320"/>
<dbReference type="InterPro" id="IPR006094">
    <property type="entry name" value="Oxid_FAD_bind_N"/>
</dbReference>
<keyword evidence="3" id="KW-0560">Oxidoreductase</keyword>
<comment type="caution">
    <text evidence="5">The sequence shown here is derived from an EMBL/GenBank/DDBJ whole genome shotgun (WGS) entry which is preliminary data.</text>
</comment>
<evidence type="ECO:0000256" key="2">
    <source>
        <dbReference type="ARBA" id="ARBA00022827"/>
    </source>
</evidence>
<dbReference type="InterPro" id="IPR016166">
    <property type="entry name" value="FAD-bd_PCMH"/>
</dbReference>
<dbReference type="PANTHER" id="PTHR13878">
    <property type="entry name" value="GULONOLACTONE OXIDASE"/>
    <property type="match status" value="1"/>
</dbReference>
<reference evidence="5 6" key="1">
    <citation type="submission" date="2014-01" db="EMBL/GenBank/DDBJ databases">
        <title>Roseivivax halodurans JCM 10272 Genome Sequencing.</title>
        <authorList>
            <person name="Lai Q."/>
            <person name="Li G."/>
            <person name="Shao Z."/>
        </authorList>
    </citation>
    <scope>NUCLEOTIDE SEQUENCE [LARGE SCALE GENOMIC DNA]</scope>
    <source>
        <strain evidence="5 6">JCM 10272</strain>
    </source>
</reference>
<keyword evidence="2" id="KW-0285">Flavoprotein</keyword>
<dbReference type="PROSITE" id="PS51387">
    <property type="entry name" value="FAD_PCMH"/>
    <property type="match status" value="1"/>
</dbReference>
<evidence type="ECO:0000313" key="6">
    <source>
        <dbReference type="Proteomes" id="UP000022447"/>
    </source>
</evidence>
<evidence type="ECO:0000256" key="1">
    <source>
        <dbReference type="ARBA" id="ARBA00005466"/>
    </source>
</evidence>
<dbReference type="PANTHER" id="PTHR13878:SF53">
    <property type="entry name" value="CYTOKININ DEHYDROGENASE 6"/>
    <property type="match status" value="1"/>
</dbReference>
<comment type="similarity">
    <text evidence="1">Belongs to the oxygen-dependent FAD-linked oxidoreductase family.</text>
</comment>
<feature type="domain" description="FAD-binding PCMH-type" evidence="4">
    <location>
        <begin position="1"/>
        <end position="142"/>
    </location>
</feature>
<keyword evidence="2" id="KW-0274">FAD</keyword>
<dbReference type="InterPro" id="IPR050432">
    <property type="entry name" value="FAD-linked_Oxidoreductases_BP"/>
</dbReference>
<dbReference type="eggNOG" id="COG0277">
    <property type="taxonomic scope" value="Bacteria"/>
</dbReference>
<sequence length="407" mass="43958">MIARGNGRAYGDSAMGAAATIDMRRLNRMLAFDPATGQLVAEAGVILGDVITAFLPRGWFPYVTPGTKFVSLGGAIAADVHGKNHHVDGSFGAFVDWIDVVGADGEVTRASRSSNSELFGWTIGGMGLTGVILRAAIRLRPVESAWIRQETIPAPHLAAAMEAFEAADAATYSVAWIDCLASGGSLGRSLIMFGEHAETGEVPSAFRKHPFATPKRRAKTVPVNLPGAALNTWTVKAFNALYWRKGLSSPRKSLVDWDRYFYPLDAILGWNRIYGRRGFLQFQCALPPKSSEAGLRALLGATAAAGQGSFLAVLKRFGIQESRFSFPMEGYTLALDFPATAKTLALLDRLDAIAVDHGARFYLAKDARLAATTLHRSDPRADILRDMRREAGLDQAFASAQSERLLL</sequence>
<evidence type="ECO:0000313" key="5">
    <source>
        <dbReference type="EMBL" id="ETX10988.1"/>
    </source>
</evidence>
<evidence type="ECO:0000256" key="3">
    <source>
        <dbReference type="ARBA" id="ARBA00023002"/>
    </source>
</evidence>
<protein>
    <submittedName>
        <fullName evidence="5">Oxidoreductase</fullName>
    </submittedName>
</protein>
<dbReference type="EMBL" id="JALZ01000078">
    <property type="protein sequence ID" value="ETX10988.1"/>
    <property type="molecule type" value="Genomic_DNA"/>
</dbReference>
<dbReference type="Pfam" id="PF01565">
    <property type="entry name" value="FAD_binding_4"/>
    <property type="match status" value="1"/>
</dbReference>
<keyword evidence="6" id="KW-1185">Reference proteome</keyword>
<dbReference type="PATRIC" id="fig|1449350.3.peg.4227"/>
<evidence type="ECO:0000259" key="4">
    <source>
        <dbReference type="PROSITE" id="PS51387"/>
    </source>
</evidence>
<dbReference type="GO" id="GO:0071949">
    <property type="term" value="F:FAD binding"/>
    <property type="evidence" value="ECO:0007669"/>
    <property type="project" value="InterPro"/>
</dbReference>
<dbReference type="Proteomes" id="UP000022447">
    <property type="component" value="Unassembled WGS sequence"/>
</dbReference>
<dbReference type="AlphaFoldDB" id="X7E760"/>
<name>X7E760_9RHOB</name>
<dbReference type="InterPro" id="IPR036318">
    <property type="entry name" value="FAD-bd_PCMH-like_sf"/>
</dbReference>
<dbReference type="Gene3D" id="3.30.465.10">
    <property type="match status" value="1"/>
</dbReference>
<accession>X7E760</accession>
<gene>
    <name evidence="5" type="ORF">OCH239_20320</name>
</gene>
<proteinExistence type="inferred from homology"/>
<dbReference type="InterPro" id="IPR016169">
    <property type="entry name" value="FAD-bd_PCMH_sub2"/>
</dbReference>
<dbReference type="GO" id="GO:0016491">
    <property type="term" value="F:oxidoreductase activity"/>
    <property type="evidence" value="ECO:0007669"/>
    <property type="project" value="UniProtKB-KW"/>
</dbReference>
<organism evidence="5 6">
    <name type="scientific">Roseivivax halodurans JCM 10272</name>
    <dbReference type="NCBI Taxonomy" id="1449350"/>
    <lineage>
        <taxon>Bacteria</taxon>
        <taxon>Pseudomonadati</taxon>
        <taxon>Pseudomonadota</taxon>
        <taxon>Alphaproteobacteria</taxon>
        <taxon>Rhodobacterales</taxon>
        <taxon>Roseobacteraceae</taxon>
        <taxon>Roseivivax</taxon>
    </lineage>
</organism>
<dbReference type="SUPFAM" id="SSF56176">
    <property type="entry name" value="FAD-binding/transporter-associated domain-like"/>
    <property type="match status" value="1"/>
</dbReference>